<dbReference type="PANTHER" id="PTHR30298:SF0">
    <property type="entry name" value="PROTEIN YBFL-RELATED"/>
    <property type="match status" value="1"/>
</dbReference>
<comment type="caution">
    <text evidence="3">The sequence shown here is derived from an EMBL/GenBank/DDBJ whole genome shotgun (WGS) entry which is preliminary data.</text>
</comment>
<dbReference type="InterPro" id="IPR047647">
    <property type="entry name" value="ISAs1_transpos"/>
</dbReference>
<sequence length="148" mass="17118">MEVDFKKLKVHRHETHEKGHGREESRYYYLCPIDADDFPYASKWKSLKAIGMTINIVKQNGKETSDVRYYILSKHLPGKRFAAAVRGHWGIENSLHWQLGVTFGEDQSRIRKGHADLQPAKKNEPEPAEEQQDCQGRNEEQTPKSGQE</sequence>
<dbReference type="InterPro" id="IPR051698">
    <property type="entry name" value="Transposase_11-like"/>
</dbReference>
<keyword evidence="4" id="KW-1185">Reference proteome</keyword>
<feature type="compositionally biased region" description="Basic and acidic residues" evidence="1">
    <location>
        <begin position="110"/>
        <end position="125"/>
    </location>
</feature>
<dbReference type="GO" id="GO:0003677">
    <property type="term" value="F:DNA binding"/>
    <property type="evidence" value="ECO:0007669"/>
    <property type="project" value="InterPro"/>
</dbReference>
<dbReference type="Pfam" id="PF01609">
    <property type="entry name" value="DDE_Tnp_1"/>
    <property type="match status" value="1"/>
</dbReference>
<dbReference type="GO" id="GO:0004803">
    <property type="term" value="F:transposase activity"/>
    <property type="evidence" value="ECO:0007669"/>
    <property type="project" value="InterPro"/>
</dbReference>
<feature type="compositionally biased region" description="Basic and acidic residues" evidence="1">
    <location>
        <begin position="136"/>
        <end position="148"/>
    </location>
</feature>
<feature type="region of interest" description="Disordered" evidence="1">
    <location>
        <begin position="110"/>
        <end position="148"/>
    </location>
</feature>
<dbReference type="Proteomes" id="UP000318878">
    <property type="component" value="Unassembled WGS sequence"/>
</dbReference>
<gene>
    <name evidence="3" type="ORF">Enr8_50760</name>
</gene>
<dbReference type="GO" id="GO:0006313">
    <property type="term" value="P:DNA transposition"/>
    <property type="evidence" value="ECO:0007669"/>
    <property type="project" value="InterPro"/>
</dbReference>
<reference evidence="3 4" key="1">
    <citation type="submission" date="2019-02" db="EMBL/GenBank/DDBJ databases">
        <title>Deep-cultivation of Planctomycetes and their phenomic and genomic characterization uncovers novel biology.</title>
        <authorList>
            <person name="Wiegand S."/>
            <person name="Jogler M."/>
            <person name="Boedeker C."/>
            <person name="Pinto D."/>
            <person name="Vollmers J."/>
            <person name="Rivas-Marin E."/>
            <person name="Kohn T."/>
            <person name="Peeters S.H."/>
            <person name="Heuer A."/>
            <person name="Rast P."/>
            <person name="Oberbeckmann S."/>
            <person name="Bunk B."/>
            <person name="Jeske O."/>
            <person name="Meyerdierks A."/>
            <person name="Storesund J.E."/>
            <person name="Kallscheuer N."/>
            <person name="Luecker S."/>
            <person name="Lage O.M."/>
            <person name="Pohl T."/>
            <person name="Merkel B.J."/>
            <person name="Hornburger P."/>
            <person name="Mueller R.-W."/>
            <person name="Bruemmer F."/>
            <person name="Labrenz M."/>
            <person name="Spormann A.M."/>
            <person name="Op Den Camp H."/>
            <person name="Overmann J."/>
            <person name="Amann R."/>
            <person name="Jetten M.S.M."/>
            <person name="Mascher T."/>
            <person name="Medema M.H."/>
            <person name="Devos D.P."/>
            <person name="Kaster A.-K."/>
            <person name="Ovreas L."/>
            <person name="Rohde M."/>
            <person name="Galperin M.Y."/>
            <person name="Jogler C."/>
        </authorList>
    </citation>
    <scope>NUCLEOTIDE SEQUENCE [LARGE SCALE GENOMIC DNA]</scope>
    <source>
        <strain evidence="3 4">Enr8</strain>
    </source>
</reference>
<evidence type="ECO:0000256" key="1">
    <source>
        <dbReference type="SAM" id="MobiDB-lite"/>
    </source>
</evidence>
<accession>A0A5C5UV81</accession>
<dbReference type="PANTHER" id="PTHR30298">
    <property type="entry name" value="H REPEAT-ASSOCIATED PREDICTED TRANSPOSASE"/>
    <property type="match status" value="1"/>
</dbReference>
<evidence type="ECO:0000259" key="2">
    <source>
        <dbReference type="Pfam" id="PF01609"/>
    </source>
</evidence>
<organism evidence="3 4">
    <name type="scientific">Blastopirellula retiformator</name>
    <dbReference type="NCBI Taxonomy" id="2527970"/>
    <lineage>
        <taxon>Bacteria</taxon>
        <taxon>Pseudomonadati</taxon>
        <taxon>Planctomycetota</taxon>
        <taxon>Planctomycetia</taxon>
        <taxon>Pirellulales</taxon>
        <taxon>Pirellulaceae</taxon>
        <taxon>Blastopirellula</taxon>
    </lineage>
</organism>
<feature type="domain" description="Transposase IS4-like" evidence="2">
    <location>
        <begin position="27"/>
        <end position="114"/>
    </location>
</feature>
<name>A0A5C5UV81_9BACT</name>
<dbReference type="InterPro" id="IPR002559">
    <property type="entry name" value="Transposase_11"/>
</dbReference>
<protein>
    <recommendedName>
        <fullName evidence="2">Transposase IS4-like domain-containing protein</fullName>
    </recommendedName>
</protein>
<evidence type="ECO:0000313" key="4">
    <source>
        <dbReference type="Proteomes" id="UP000318878"/>
    </source>
</evidence>
<dbReference type="AlphaFoldDB" id="A0A5C5UV81"/>
<dbReference type="EMBL" id="SJPF01000009">
    <property type="protein sequence ID" value="TWT29275.1"/>
    <property type="molecule type" value="Genomic_DNA"/>
</dbReference>
<dbReference type="NCBIfam" id="NF033564">
    <property type="entry name" value="transpos_ISAs1"/>
    <property type="match status" value="1"/>
</dbReference>
<evidence type="ECO:0000313" key="3">
    <source>
        <dbReference type="EMBL" id="TWT29275.1"/>
    </source>
</evidence>
<proteinExistence type="predicted"/>